<protein>
    <submittedName>
        <fullName evidence="1">Uncharacterized protein</fullName>
    </submittedName>
</protein>
<name>A0A8S5RGC3_9VIRU</name>
<proteinExistence type="predicted"/>
<sequence length="200" mass="23033">MANLTMKILQDQINELRNEVSILKSEKSVSKIPSGLKIGDTFKIAGLDWKIIDITDKGYSCLCEILEKEMKFDDSSNDWKSSGLRKYLNGDFFKKISDEVGEENIAKFERNLLSLDGQTEYEKCEDSVSLLTVDEYRKYRRLIPNDEKWWWLITPWSTPCNDYEYAVAVVASSGDFVLRICRDDGGVRPFCIFSSSIFES</sequence>
<dbReference type="EMBL" id="BK059102">
    <property type="protein sequence ID" value="DAE30129.1"/>
    <property type="molecule type" value="Genomic_DNA"/>
</dbReference>
<organism evidence="1">
    <name type="scientific">virus sp. ctQmo6</name>
    <dbReference type="NCBI Taxonomy" id="2827990"/>
    <lineage>
        <taxon>Viruses</taxon>
    </lineage>
</organism>
<evidence type="ECO:0000313" key="1">
    <source>
        <dbReference type="EMBL" id="DAE30129.1"/>
    </source>
</evidence>
<accession>A0A8S5RGC3</accession>
<reference evidence="1" key="1">
    <citation type="journal article" date="2021" name="Proc. Natl. Acad. Sci. U.S.A.">
        <title>A Catalog of Tens of Thousands of Viruses from Human Metagenomes Reveals Hidden Associations with Chronic Diseases.</title>
        <authorList>
            <person name="Tisza M.J."/>
            <person name="Buck C.B."/>
        </authorList>
    </citation>
    <scope>NUCLEOTIDE SEQUENCE</scope>
    <source>
        <strain evidence="1">CtQmo6</strain>
    </source>
</reference>